<name>A0A8H7V039_9FUNG</name>
<keyword evidence="1" id="KW-0808">Transferase</keyword>
<protein>
    <submittedName>
        <fullName evidence="2">Uncharacterized protein</fullName>
    </submittedName>
</protein>
<keyword evidence="3" id="KW-1185">Reference proteome</keyword>
<organism evidence="2 3">
    <name type="scientific">Mucor saturninus</name>
    <dbReference type="NCBI Taxonomy" id="64648"/>
    <lineage>
        <taxon>Eukaryota</taxon>
        <taxon>Fungi</taxon>
        <taxon>Fungi incertae sedis</taxon>
        <taxon>Mucoromycota</taxon>
        <taxon>Mucoromycotina</taxon>
        <taxon>Mucoromycetes</taxon>
        <taxon>Mucorales</taxon>
        <taxon>Mucorineae</taxon>
        <taxon>Mucoraceae</taxon>
        <taxon>Mucor</taxon>
    </lineage>
</organism>
<dbReference type="AlphaFoldDB" id="A0A8H7V039"/>
<comment type="caution">
    <text evidence="2">The sequence shown here is derived from an EMBL/GenBank/DDBJ whole genome shotgun (WGS) entry which is preliminary data.</text>
</comment>
<dbReference type="Pfam" id="PF02458">
    <property type="entry name" value="Transferase"/>
    <property type="match status" value="1"/>
</dbReference>
<accession>A0A8H7V039</accession>
<dbReference type="PANTHER" id="PTHR31896:SF64">
    <property type="entry name" value="TRICHOTHECENE 3-O-ACETYLTRANSFERASE"/>
    <property type="match status" value="1"/>
</dbReference>
<evidence type="ECO:0000313" key="2">
    <source>
        <dbReference type="EMBL" id="KAG2202190.1"/>
    </source>
</evidence>
<evidence type="ECO:0000313" key="3">
    <source>
        <dbReference type="Proteomes" id="UP000603453"/>
    </source>
</evidence>
<dbReference type="Proteomes" id="UP000603453">
    <property type="component" value="Unassembled WGS sequence"/>
</dbReference>
<dbReference type="SUPFAM" id="SSF52777">
    <property type="entry name" value="CoA-dependent acyltransferases"/>
    <property type="match status" value="1"/>
</dbReference>
<reference evidence="2" key="1">
    <citation type="submission" date="2020-12" db="EMBL/GenBank/DDBJ databases">
        <title>Metabolic potential, ecology and presence of endohyphal bacteria is reflected in genomic diversity of Mucoromycotina.</title>
        <authorList>
            <person name="Muszewska A."/>
            <person name="Okrasinska A."/>
            <person name="Steczkiewicz K."/>
            <person name="Drgas O."/>
            <person name="Orlowska M."/>
            <person name="Perlinska-Lenart U."/>
            <person name="Aleksandrzak-Piekarczyk T."/>
            <person name="Szatraj K."/>
            <person name="Zielenkiewicz U."/>
            <person name="Pilsyk S."/>
            <person name="Malc E."/>
            <person name="Mieczkowski P."/>
            <person name="Kruszewska J.S."/>
            <person name="Biernat P."/>
            <person name="Pawlowska J."/>
        </authorList>
    </citation>
    <scope>NUCLEOTIDE SEQUENCE</scope>
    <source>
        <strain evidence="2">WA0000017839</strain>
    </source>
</reference>
<dbReference type="Gene3D" id="3.30.559.10">
    <property type="entry name" value="Chloramphenicol acetyltransferase-like domain"/>
    <property type="match status" value="2"/>
</dbReference>
<sequence>MVAIPPKHRSFLTSPAGIQAKSIPAPEGFSLVTSHVYTKIALFFENVHKDPGFMHWPKLKASLEGALNHYYPLTGRLVKGNNGRYDITNFEKGALFEVADSVDDFQEYKRSNFSYSVVPFEEMIAVQSYVSRDSPLFGAKIVYTRCGSCVLNFSFHHKVMDGWCLTQFLALFARLSRGETIEEDELHMYTDKDRKPVQPLPGLNHAELYPRYAPGEAPPPTIQMGPSKKLIFSFERSVMKKLKASVLEDAGQPKAKLSQFDILSSFVHRAIVKARRAPEDSCADMLCIVSNHHQHPDYDMVKYLGNFIMPVPLHNTAQEVLDKGIFQIATELRAKTRSVTVPFMESLEYYFNTSPNVEEITSPITSLARGAVGFSDWSRFVNNFDLGYGPYVRLRSFVETSPLALITVMPYLPDTIEVIIQLDRRSMDRLVTDRDFMSYVKCIN</sequence>
<proteinExistence type="predicted"/>
<dbReference type="EMBL" id="JAEPRD010000063">
    <property type="protein sequence ID" value="KAG2202190.1"/>
    <property type="molecule type" value="Genomic_DNA"/>
</dbReference>
<dbReference type="InterPro" id="IPR051283">
    <property type="entry name" value="Sec_Metabolite_Acyltrans"/>
</dbReference>
<evidence type="ECO:0000256" key="1">
    <source>
        <dbReference type="ARBA" id="ARBA00022679"/>
    </source>
</evidence>
<dbReference type="OrthoDB" id="1862401at2759"/>
<dbReference type="PANTHER" id="PTHR31896">
    <property type="entry name" value="FAMILY REGULATORY PROTEIN, PUTATIVE (AFU_ORTHOLOGUE AFUA_3G14730)-RELATED"/>
    <property type="match status" value="1"/>
</dbReference>
<dbReference type="GO" id="GO:0016740">
    <property type="term" value="F:transferase activity"/>
    <property type="evidence" value="ECO:0007669"/>
    <property type="project" value="UniProtKB-KW"/>
</dbReference>
<dbReference type="InterPro" id="IPR023213">
    <property type="entry name" value="CAT-like_dom_sf"/>
</dbReference>
<gene>
    <name evidence="2" type="ORF">INT47_002109</name>
</gene>